<gene>
    <name evidence="1" type="ORF">CU097_003522</name>
</gene>
<dbReference type="Proteomes" id="UP000252139">
    <property type="component" value="Unassembled WGS sequence"/>
</dbReference>
<evidence type="ECO:0000313" key="1">
    <source>
        <dbReference type="EMBL" id="RCH79755.1"/>
    </source>
</evidence>
<reference evidence="1 2" key="1">
    <citation type="journal article" date="2018" name="G3 (Bethesda)">
        <title>Phylogenetic and Phylogenomic Definition of Rhizopus Species.</title>
        <authorList>
            <person name="Gryganskyi A.P."/>
            <person name="Golan J."/>
            <person name="Dolatabadi S."/>
            <person name="Mondo S."/>
            <person name="Robb S."/>
            <person name="Idnurm A."/>
            <person name="Muszewska A."/>
            <person name="Steczkiewicz K."/>
            <person name="Masonjones S."/>
            <person name="Liao H.L."/>
            <person name="Gajdeczka M.T."/>
            <person name="Anike F."/>
            <person name="Vuek A."/>
            <person name="Anishchenko I.M."/>
            <person name="Voigt K."/>
            <person name="de Hoog G.S."/>
            <person name="Smith M.E."/>
            <person name="Heitman J."/>
            <person name="Vilgalys R."/>
            <person name="Stajich J.E."/>
        </authorList>
    </citation>
    <scope>NUCLEOTIDE SEQUENCE [LARGE SCALE GENOMIC DNA]</scope>
    <source>
        <strain evidence="1 2">CBS 357.93</strain>
    </source>
</reference>
<comment type="caution">
    <text evidence="1">The sequence shown here is derived from an EMBL/GenBank/DDBJ whole genome shotgun (WGS) entry which is preliminary data.</text>
</comment>
<name>A0A367IQ10_RHIAZ</name>
<keyword evidence="2" id="KW-1185">Reference proteome</keyword>
<accession>A0A367IQ10</accession>
<organism evidence="1 2">
    <name type="scientific">Rhizopus azygosporus</name>
    <name type="common">Rhizopus microsporus var. azygosporus</name>
    <dbReference type="NCBI Taxonomy" id="86630"/>
    <lineage>
        <taxon>Eukaryota</taxon>
        <taxon>Fungi</taxon>
        <taxon>Fungi incertae sedis</taxon>
        <taxon>Mucoromycota</taxon>
        <taxon>Mucoromycotina</taxon>
        <taxon>Mucoromycetes</taxon>
        <taxon>Mucorales</taxon>
        <taxon>Mucorineae</taxon>
        <taxon>Rhizopodaceae</taxon>
        <taxon>Rhizopus</taxon>
    </lineage>
</organism>
<dbReference type="EMBL" id="PJQL01004305">
    <property type="protein sequence ID" value="RCH79755.1"/>
    <property type="molecule type" value="Genomic_DNA"/>
</dbReference>
<sequence length="87" mass="9702">MANCFKGCLDEAIKNCMDHSVLTKIVMEAAKACKETIQRDGNDDDMCLPSFVPPVRLAEDQISFKSLLQNLDPVRLARAAQKLDFSK</sequence>
<proteinExistence type="predicted"/>
<dbReference type="AlphaFoldDB" id="A0A367IQ10"/>
<evidence type="ECO:0000313" key="2">
    <source>
        <dbReference type="Proteomes" id="UP000252139"/>
    </source>
</evidence>
<feature type="non-terminal residue" evidence="1">
    <location>
        <position position="87"/>
    </location>
</feature>
<dbReference type="OrthoDB" id="2287450at2759"/>
<protein>
    <submittedName>
        <fullName evidence="1">Uncharacterized protein</fullName>
    </submittedName>
</protein>